<dbReference type="PANTHER" id="PTHR28004:SF2">
    <property type="entry name" value="D-SERINE DEHYDRATASE"/>
    <property type="match status" value="1"/>
</dbReference>
<dbReference type="Gene3D" id="3.20.20.10">
    <property type="entry name" value="Alanine racemase"/>
    <property type="match status" value="1"/>
</dbReference>
<evidence type="ECO:0000256" key="13">
    <source>
        <dbReference type="ARBA" id="ARBA00075219"/>
    </source>
</evidence>
<dbReference type="Pfam" id="PF14031">
    <property type="entry name" value="D-ser_dehydrat"/>
    <property type="match status" value="1"/>
</dbReference>
<evidence type="ECO:0000256" key="10">
    <source>
        <dbReference type="ARBA" id="ARBA00055764"/>
    </source>
</evidence>
<dbReference type="GeneID" id="54292148"/>
<dbReference type="EMBL" id="ML978080">
    <property type="protein sequence ID" value="KAF2008967.1"/>
    <property type="molecule type" value="Genomic_DNA"/>
</dbReference>
<keyword evidence="6" id="KW-0862">Zinc</keyword>
<dbReference type="GO" id="GO:0046872">
    <property type="term" value="F:metal ion binding"/>
    <property type="evidence" value="ECO:0007669"/>
    <property type="project" value="UniProtKB-KW"/>
</dbReference>
<evidence type="ECO:0000259" key="14">
    <source>
        <dbReference type="SMART" id="SM01119"/>
    </source>
</evidence>
<dbReference type="InterPro" id="IPR042208">
    <property type="entry name" value="D-ser_dehydrat-like_sf"/>
</dbReference>
<evidence type="ECO:0000256" key="8">
    <source>
        <dbReference type="ARBA" id="ARBA00023239"/>
    </source>
</evidence>
<sequence>MDHSLEHHQSYIGRPASELPTPSLVIKKPVLDANIRRLHDDVDKLGIGFRPHTKTLKSIEVTRMMLKGGKYRKVVCSTVPEIAGSLPLVKEGLLDECIFGMPIFKGVLPRLQVLSEQIKIDLLLDNDQQLLLLDSSNKSSWDVYIKIDVGARRAGLTADSTRLQDLVKKVEASPRVNLKGFYCHANHSYGCRNEADTRAMLQTEIDSVLQAASLLPPEKPLEVSIGATPTAHVVNTLRAAIPKNISLELHAGNFPTNDLQQVSTGVTPIDSQAVRIVAEVVSIYPERNEALINAGVIVLARETSAFPGSGKVTDRPNWDVVRVSQEHGILGCTKGDERVDETFKVGDRVWLWVQHSCITAAAVYVYYVVDENDVVIDTWLPLKGW</sequence>
<dbReference type="EC" id="4.3.1.18" evidence="11"/>
<dbReference type="FunFam" id="3.20.20.10:FF:000016">
    <property type="entry name" value="D-serine dehydratase"/>
    <property type="match status" value="1"/>
</dbReference>
<evidence type="ECO:0000313" key="16">
    <source>
        <dbReference type="Proteomes" id="UP000799778"/>
    </source>
</evidence>
<dbReference type="InterPro" id="IPR001608">
    <property type="entry name" value="Ala_racemase_N"/>
</dbReference>
<dbReference type="AlphaFoldDB" id="A0A6A5X830"/>
<evidence type="ECO:0000256" key="6">
    <source>
        <dbReference type="ARBA" id="ARBA00022833"/>
    </source>
</evidence>
<dbReference type="GO" id="GO:0008721">
    <property type="term" value="F:D-serine ammonia-lyase activity"/>
    <property type="evidence" value="ECO:0007669"/>
    <property type="project" value="UniProtKB-EC"/>
</dbReference>
<evidence type="ECO:0000256" key="4">
    <source>
        <dbReference type="ARBA" id="ARBA00022575"/>
    </source>
</evidence>
<dbReference type="InterPro" id="IPR051466">
    <property type="entry name" value="D-amino_acid_metab_enzyme"/>
</dbReference>
<comment type="catalytic activity">
    <reaction evidence="9">
        <text>D-serine = pyruvate + NH4(+)</text>
        <dbReference type="Rhea" id="RHEA:13977"/>
        <dbReference type="ChEBI" id="CHEBI:15361"/>
        <dbReference type="ChEBI" id="CHEBI:28938"/>
        <dbReference type="ChEBI" id="CHEBI:35247"/>
        <dbReference type="EC" id="4.3.1.18"/>
    </reaction>
    <physiologicalReaction direction="left-to-right" evidence="9">
        <dbReference type="Rhea" id="RHEA:13978"/>
    </physiologicalReaction>
</comment>
<accession>A0A6A5X830</accession>
<gene>
    <name evidence="15" type="ORF">BU24DRAFT_88891</name>
</gene>
<dbReference type="Pfam" id="PF01168">
    <property type="entry name" value="Ala_racemase_N"/>
    <property type="match status" value="1"/>
</dbReference>
<keyword evidence="8" id="KW-0456">Lyase</keyword>
<feature type="domain" description="D-serine dehydratase-like" evidence="14">
    <location>
        <begin position="273"/>
        <end position="370"/>
    </location>
</feature>
<dbReference type="InterPro" id="IPR029066">
    <property type="entry name" value="PLP-binding_barrel"/>
</dbReference>
<evidence type="ECO:0000256" key="3">
    <source>
        <dbReference type="ARBA" id="ARBA00005323"/>
    </source>
</evidence>
<evidence type="ECO:0000256" key="5">
    <source>
        <dbReference type="ARBA" id="ARBA00022723"/>
    </source>
</evidence>
<reference evidence="15" key="1">
    <citation type="journal article" date="2020" name="Stud. Mycol.">
        <title>101 Dothideomycetes genomes: a test case for predicting lifestyles and emergence of pathogens.</title>
        <authorList>
            <person name="Haridas S."/>
            <person name="Albert R."/>
            <person name="Binder M."/>
            <person name="Bloem J."/>
            <person name="Labutti K."/>
            <person name="Salamov A."/>
            <person name="Andreopoulos B."/>
            <person name="Baker S."/>
            <person name="Barry K."/>
            <person name="Bills G."/>
            <person name="Bluhm B."/>
            <person name="Cannon C."/>
            <person name="Castanera R."/>
            <person name="Culley D."/>
            <person name="Daum C."/>
            <person name="Ezra D."/>
            <person name="Gonzalez J."/>
            <person name="Henrissat B."/>
            <person name="Kuo A."/>
            <person name="Liang C."/>
            <person name="Lipzen A."/>
            <person name="Lutzoni F."/>
            <person name="Magnuson J."/>
            <person name="Mondo S."/>
            <person name="Nolan M."/>
            <person name="Ohm R."/>
            <person name="Pangilinan J."/>
            <person name="Park H.-J."/>
            <person name="Ramirez L."/>
            <person name="Alfaro M."/>
            <person name="Sun H."/>
            <person name="Tritt A."/>
            <person name="Yoshinaga Y."/>
            <person name="Zwiers L.-H."/>
            <person name="Turgeon B."/>
            <person name="Goodwin S."/>
            <person name="Spatafora J."/>
            <person name="Crous P."/>
            <person name="Grigoriev I."/>
        </authorList>
    </citation>
    <scope>NUCLEOTIDE SEQUENCE</scope>
    <source>
        <strain evidence="15">CBS 175.79</strain>
    </source>
</reference>
<dbReference type="GO" id="GO:0036088">
    <property type="term" value="P:D-serine catabolic process"/>
    <property type="evidence" value="ECO:0007669"/>
    <property type="project" value="TreeGrafter"/>
</dbReference>
<evidence type="ECO:0000256" key="12">
    <source>
        <dbReference type="ARBA" id="ARBA00069616"/>
    </source>
</evidence>
<dbReference type="Gene3D" id="2.40.37.20">
    <property type="entry name" value="D-serine dehydratase-like domain"/>
    <property type="match status" value="1"/>
</dbReference>
<dbReference type="Proteomes" id="UP000799778">
    <property type="component" value="Unassembled WGS sequence"/>
</dbReference>
<comment type="similarity">
    <text evidence="3">Belongs to the DSD1 family.</text>
</comment>
<proteinExistence type="inferred from homology"/>
<keyword evidence="4" id="KW-0216">Detoxification</keyword>
<comment type="cofactor">
    <cofactor evidence="1">
        <name>pyridoxal 5'-phosphate</name>
        <dbReference type="ChEBI" id="CHEBI:597326"/>
    </cofactor>
</comment>
<dbReference type="InterPro" id="IPR026956">
    <property type="entry name" value="D-ser_dehydrat-like_dom"/>
</dbReference>
<organism evidence="15 16">
    <name type="scientific">Aaosphaeria arxii CBS 175.79</name>
    <dbReference type="NCBI Taxonomy" id="1450172"/>
    <lineage>
        <taxon>Eukaryota</taxon>
        <taxon>Fungi</taxon>
        <taxon>Dikarya</taxon>
        <taxon>Ascomycota</taxon>
        <taxon>Pezizomycotina</taxon>
        <taxon>Dothideomycetes</taxon>
        <taxon>Pleosporomycetidae</taxon>
        <taxon>Pleosporales</taxon>
        <taxon>Pleosporales incertae sedis</taxon>
        <taxon>Aaosphaeria</taxon>
    </lineage>
</organism>
<dbReference type="RefSeq" id="XP_033377306.1">
    <property type="nucleotide sequence ID" value="XM_033534751.1"/>
</dbReference>
<protein>
    <recommendedName>
        <fullName evidence="12">D-serine dehydratase</fullName>
        <ecNumber evidence="11">4.3.1.18</ecNumber>
    </recommendedName>
    <alternativeName>
        <fullName evidence="13">D-serine deaminase</fullName>
    </alternativeName>
</protein>
<comment type="cofactor">
    <cofactor evidence="2">
        <name>Zn(2+)</name>
        <dbReference type="ChEBI" id="CHEBI:29105"/>
    </cofactor>
</comment>
<dbReference type="SMART" id="SM01119">
    <property type="entry name" value="D-ser_dehydrat"/>
    <property type="match status" value="1"/>
</dbReference>
<evidence type="ECO:0000256" key="7">
    <source>
        <dbReference type="ARBA" id="ARBA00022898"/>
    </source>
</evidence>
<name>A0A6A5X830_9PLEO</name>
<dbReference type="OrthoDB" id="20198at2759"/>
<evidence type="ECO:0000256" key="11">
    <source>
        <dbReference type="ARBA" id="ARBA00066349"/>
    </source>
</evidence>
<evidence type="ECO:0000256" key="2">
    <source>
        <dbReference type="ARBA" id="ARBA00001947"/>
    </source>
</evidence>
<comment type="function">
    <text evidence="10">Catalyzes the conversion of D-serine to pyruvate and ammonia. May play a role in D-serine detoxification.</text>
</comment>
<evidence type="ECO:0000313" key="15">
    <source>
        <dbReference type="EMBL" id="KAF2008967.1"/>
    </source>
</evidence>
<dbReference type="GO" id="GO:0009636">
    <property type="term" value="P:response to toxic substance"/>
    <property type="evidence" value="ECO:0007669"/>
    <property type="project" value="UniProtKB-KW"/>
</dbReference>
<dbReference type="PANTHER" id="PTHR28004">
    <property type="entry name" value="ZGC:162816-RELATED"/>
    <property type="match status" value="1"/>
</dbReference>
<keyword evidence="5" id="KW-0479">Metal-binding</keyword>
<evidence type="ECO:0000256" key="9">
    <source>
        <dbReference type="ARBA" id="ARBA00051198"/>
    </source>
</evidence>
<keyword evidence="16" id="KW-1185">Reference proteome</keyword>
<keyword evidence="7" id="KW-0663">Pyridoxal phosphate</keyword>
<dbReference type="SUPFAM" id="SSF51419">
    <property type="entry name" value="PLP-binding barrel"/>
    <property type="match status" value="1"/>
</dbReference>
<evidence type="ECO:0000256" key="1">
    <source>
        <dbReference type="ARBA" id="ARBA00001933"/>
    </source>
</evidence>